<protein>
    <submittedName>
        <fullName evidence="9">Poly [ADP-ribose] polymerase 3-like</fullName>
    </submittedName>
</protein>
<dbReference type="GO" id="GO:1990404">
    <property type="term" value="F:NAD+-protein mono-ADP-ribosyltransferase activity"/>
    <property type="evidence" value="ECO:0007669"/>
    <property type="project" value="TreeGrafter"/>
</dbReference>
<dbReference type="GO" id="GO:0070212">
    <property type="term" value="P:protein poly-ADP-ribosylation"/>
    <property type="evidence" value="ECO:0007669"/>
    <property type="project" value="TreeGrafter"/>
</dbReference>
<sequence length="326" mass="35618">MFDDAMASMNLGVKKMPLEKFSKKQIARGFEALEALEVALKAPTDGGRSLEELSSHFYTVIPHNFGRNRPPPIDSPELLQAKKDMLLVLADIELAQTLQAAPEEEEKVEEAPHPLDRNYQLLKCQLQLLDPEAPEYKVIRTYLEQTGKDDGCPALQHVWTVNRKGEGGGNRWRQWTPRLRRNKRWAPGAAMSRSHFGQGKKPLDTFFWVNEVTGEVTYPSRKADVPAASLGKPQERPGSQRGSVQGAPNSAQGRAGSPVQKAAPPALPIASLRHAGSRNSLPPPPTHSLAKAAARSPSRFSEVSVTISPPGGAPPTFRPLGRAGLE</sequence>
<evidence type="ECO:0000313" key="8">
    <source>
        <dbReference type="Proteomes" id="UP000694851"/>
    </source>
</evidence>
<dbReference type="KEGG" id="hai:109375552"/>
<keyword evidence="2" id="KW-0808">Transferase</keyword>
<dbReference type="GO" id="GO:0035861">
    <property type="term" value="C:site of double-strand break"/>
    <property type="evidence" value="ECO:0007669"/>
    <property type="project" value="TreeGrafter"/>
</dbReference>
<feature type="compositionally biased region" description="Polar residues" evidence="6">
    <location>
        <begin position="298"/>
        <end position="307"/>
    </location>
</feature>
<evidence type="ECO:0000256" key="1">
    <source>
        <dbReference type="ARBA" id="ARBA00022676"/>
    </source>
</evidence>
<feature type="region of interest" description="Disordered" evidence="6">
    <location>
        <begin position="223"/>
        <end position="262"/>
    </location>
</feature>
<dbReference type="GO" id="GO:0006302">
    <property type="term" value="P:double-strand break repair"/>
    <property type="evidence" value="ECO:0007669"/>
    <property type="project" value="TreeGrafter"/>
</dbReference>
<dbReference type="InterPro" id="IPR004102">
    <property type="entry name" value="Poly(ADP-ribose)pol_reg_dom"/>
</dbReference>
<evidence type="ECO:0000256" key="6">
    <source>
        <dbReference type="SAM" id="MobiDB-lite"/>
    </source>
</evidence>
<feature type="compositionally biased region" description="Polar residues" evidence="6">
    <location>
        <begin position="240"/>
        <end position="252"/>
    </location>
</feature>
<feature type="domain" description="PARP alpha-helical" evidence="7">
    <location>
        <begin position="1"/>
        <end position="100"/>
    </location>
</feature>
<dbReference type="GO" id="GO:0005730">
    <property type="term" value="C:nucleolus"/>
    <property type="evidence" value="ECO:0007669"/>
    <property type="project" value="TreeGrafter"/>
</dbReference>
<accession>A0A8B7QFV4</accession>
<reference evidence="9" key="1">
    <citation type="submission" date="2025-08" db="UniProtKB">
        <authorList>
            <consortium name="RefSeq"/>
        </authorList>
    </citation>
    <scope>IDENTIFICATION</scope>
    <source>
        <tissue evidence="9">Muscle</tissue>
    </source>
</reference>
<dbReference type="OrthoDB" id="9747580at2759"/>
<evidence type="ECO:0000313" key="9">
    <source>
        <dbReference type="RefSeq" id="XP_019486533.1"/>
    </source>
</evidence>
<evidence type="ECO:0000256" key="3">
    <source>
        <dbReference type="ARBA" id="ARBA00022763"/>
    </source>
</evidence>
<dbReference type="AlphaFoldDB" id="A0A8B7QFV4"/>
<keyword evidence="3" id="KW-0227">DNA damage</keyword>
<dbReference type="Gene3D" id="3.90.228.10">
    <property type="match status" value="1"/>
</dbReference>
<dbReference type="InterPro" id="IPR050800">
    <property type="entry name" value="ARTD/PARP"/>
</dbReference>
<dbReference type="PANTHER" id="PTHR10459:SF66">
    <property type="entry name" value="PROTEIN MONO-ADP-RIBOSYLTRANSFERASE PARP3"/>
    <property type="match status" value="1"/>
</dbReference>
<gene>
    <name evidence="9" type="primary">LOC109375552</name>
</gene>
<evidence type="ECO:0000256" key="2">
    <source>
        <dbReference type="ARBA" id="ARBA00022679"/>
    </source>
</evidence>
<dbReference type="SUPFAM" id="SSF47587">
    <property type="entry name" value="Domain of poly(ADP-ribose) polymerase"/>
    <property type="match status" value="1"/>
</dbReference>
<proteinExistence type="predicted"/>
<dbReference type="RefSeq" id="XP_019486533.1">
    <property type="nucleotide sequence ID" value="XM_019630988.1"/>
</dbReference>
<keyword evidence="8" id="KW-1185">Reference proteome</keyword>
<keyword evidence="1" id="KW-0328">Glycosyltransferase</keyword>
<keyword evidence="5" id="KW-0234">DNA repair</keyword>
<dbReference type="Pfam" id="PF02877">
    <property type="entry name" value="PARP_reg"/>
    <property type="match status" value="1"/>
</dbReference>
<dbReference type="PROSITE" id="PS51060">
    <property type="entry name" value="PARP_ALPHA_HD"/>
    <property type="match status" value="1"/>
</dbReference>
<organism evidence="8 9">
    <name type="scientific">Hipposideros armiger</name>
    <name type="common">Great Himalayan leaf-nosed bat</name>
    <dbReference type="NCBI Taxonomy" id="186990"/>
    <lineage>
        <taxon>Eukaryota</taxon>
        <taxon>Metazoa</taxon>
        <taxon>Chordata</taxon>
        <taxon>Craniata</taxon>
        <taxon>Vertebrata</taxon>
        <taxon>Euteleostomi</taxon>
        <taxon>Mammalia</taxon>
        <taxon>Eutheria</taxon>
        <taxon>Laurasiatheria</taxon>
        <taxon>Chiroptera</taxon>
        <taxon>Yinpterochiroptera</taxon>
        <taxon>Rhinolophoidea</taxon>
        <taxon>Hipposideridae</taxon>
        <taxon>Hipposideros</taxon>
    </lineage>
</organism>
<evidence type="ECO:0000256" key="5">
    <source>
        <dbReference type="ARBA" id="ARBA00023204"/>
    </source>
</evidence>
<feature type="region of interest" description="Disordered" evidence="6">
    <location>
        <begin position="274"/>
        <end position="326"/>
    </location>
</feature>
<dbReference type="Proteomes" id="UP000694851">
    <property type="component" value="Unplaced"/>
</dbReference>
<evidence type="ECO:0000256" key="4">
    <source>
        <dbReference type="ARBA" id="ARBA00023027"/>
    </source>
</evidence>
<evidence type="ECO:0000259" key="7">
    <source>
        <dbReference type="PROSITE" id="PS51060"/>
    </source>
</evidence>
<dbReference type="InterPro" id="IPR036616">
    <property type="entry name" value="Poly(ADP-ribose)pol_reg_dom_sf"/>
</dbReference>
<dbReference type="GeneID" id="109375552"/>
<dbReference type="GO" id="GO:0003950">
    <property type="term" value="F:NAD+ poly-ADP-ribosyltransferase activity"/>
    <property type="evidence" value="ECO:0007669"/>
    <property type="project" value="InterPro"/>
</dbReference>
<keyword evidence="4" id="KW-0520">NAD</keyword>
<name>A0A8B7QFV4_HIPAR</name>
<dbReference type="PANTHER" id="PTHR10459">
    <property type="entry name" value="DNA LIGASE"/>
    <property type="match status" value="1"/>
</dbReference>
<dbReference type="Gene3D" id="1.20.142.10">
    <property type="entry name" value="Poly(ADP-ribose) polymerase, regulatory domain"/>
    <property type="match status" value="1"/>
</dbReference>